<evidence type="ECO:0000313" key="2">
    <source>
        <dbReference type="EMBL" id="GEB84061.1"/>
    </source>
</evidence>
<evidence type="ECO:0000313" key="3">
    <source>
        <dbReference type="Proteomes" id="UP000317617"/>
    </source>
</evidence>
<feature type="domain" description="Carboxymuconolactone decarboxylase-like" evidence="1">
    <location>
        <begin position="26"/>
        <end position="108"/>
    </location>
</feature>
<dbReference type="AlphaFoldDB" id="A0A4Y3TM30"/>
<dbReference type="Pfam" id="PF02627">
    <property type="entry name" value="CMD"/>
    <property type="match status" value="1"/>
</dbReference>
<dbReference type="GO" id="GO:0051920">
    <property type="term" value="F:peroxiredoxin activity"/>
    <property type="evidence" value="ECO:0007669"/>
    <property type="project" value="InterPro"/>
</dbReference>
<proteinExistence type="predicted"/>
<dbReference type="PANTHER" id="PTHR33930:SF2">
    <property type="entry name" value="BLR3452 PROTEIN"/>
    <property type="match status" value="1"/>
</dbReference>
<dbReference type="Proteomes" id="UP000317617">
    <property type="component" value="Unassembled WGS sequence"/>
</dbReference>
<accession>A0A4Y3TM30</accession>
<dbReference type="PANTHER" id="PTHR33930">
    <property type="entry name" value="ALKYL HYDROPEROXIDE REDUCTASE AHPD"/>
    <property type="match status" value="1"/>
</dbReference>
<dbReference type="NCBIfam" id="TIGR00778">
    <property type="entry name" value="ahpD_dom"/>
    <property type="match status" value="1"/>
</dbReference>
<dbReference type="InterPro" id="IPR003779">
    <property type="entry name" value="CMD-like"/>
</dbReference>
<dbReference type="STRING" id="104099.AD949_00645"/>
<protein>
    <submittedName>
        <fullName evidence="2">Alkyl hydroperoxide reductase AhpD</fullName>
    </submittedName>
</protein>
<reference evidence="2 3" key="1">
    <citation type="submission" date="2019-06" db="EMBL/GenBank/DDBJ databases">
        <title>Whole genome shotgun sequence of Acetobacter orleanensis NBRC 13752.</title>
        <authorList>
            <person name="Hosoyama A."/>
            <person name="Uohara A."/>
            <person name="Ohji S."/>
            <person name="Ichikawa N."/>
        </authorList>
    </citation>
    <scope>NUCLEOTIDE SEQUENCE [LARGE SCALE GENOMIC DNA]</scope>
    <source>
        <strain evidence="2 3">NBRC 13752</strain>
    </source>
</reference>
<dbReference type="Gene3D" id="1.20.1290.10">
    <property type="entry name" value="AhpD-like"/>
    <property type="match status" value="1"/>
</dbReference>
<dbReference type="InterPro" id="IPR029032">
    <property type="entry name" value="AhpD-like"/>
</dbReference>
<dbReference type="SUPFAM" id="SSF69118">
    <property type="entry name" value="AhpD-like"/>
    <property type="match status" value="1"/>
</dbReference>
<organism evidence="2 3">
    <name type="scientific">Acetobacter orleanensis</name>
    <dbReference type="NCBI Taxonomy" id="104099"/>
    <lineage>
        <taxon>Bacteria</taxon>
        <taxon>Pseudomonadati</taxon>
        <taxon>Pseudomonadota</taxon>
        <taxon>Alphaproteobacteria</taxon>
        <taxon>Acetobacterales</taxon>
        <taxon>Acetobacteraceae</taxon>
        <taxon>Acetobacter</taxon>
    </lineage>
</organism>
<gene>
    <name evidence="2" type="ORF">AOR01nite_25380</name>
</gene>
<dbReference type="InterPro" id="IPR004675">
    <property type="entry name" value="AhpD_core"/>
</dbReference>
<comment type="caution">
    <text evidence="2">The sequence shown here is derived from an EMBL/GenBank/DDBJ whole genome shotgun (WGS) entry which is preliminary data.</text>
</comment>
<keyword evidence="3" id="KW-1185">Reference proteome</keyword>
<name>A0A4Y3TM30_9PROT</name>
<sequence>MATMQNWNAYREALVARVGDFAALNPEAMRGLQTIDSGSVKMGKLEPKIHELIALAVAVTTRCDGCISIHAQKAIELGASRDEVAEALGTAIALNAGAALVYTSRVFDAIDSLPK</sequence>
<evidence type="ECO:0000259" key="1">
    <source>
        <dbReference type="Pfam" id="PF02627"/>
    </source>
</evidence>
<dbReference type="EMBL" id="BJMU01000028">
    <property type="protein sequence ID" value="GEB84061.1"/>
    <property type="molecule type" value="Genomic_DNA"/>
</dbReference>